<accession>A0AAD9NWG3</accession>
<proteinExistence type="predicted"/>
<feature type="compositionally biased region" description="Pro residues" evidence="1">
    <location>
        <begin position="136"/>
        <end position="145"/>
    </location>
</feature>
<protein>
    <submittedName>
        <fullName evidence="2">Uncharacterized protein</fullName>
    </submittedName>
</protein>
<sequence length="195" mass="22001">MQHVEADRQQVFETTTEDVIWSSLISRGPQCAECNWEATTETQTEFARYSPNWCWSPCRRWTRWCQLRTFTTSQFGSKTYDVRISDCYTLTPGLSNKSPDGPIRGQDVCFDSSSDSEPGSSEQTSPDQVVAAEQPALPPLPPPPEAIVVHPTTPAADHSAEPPDSSCAPTRRSERTRQRSRWQNDDWIVDIVCHL</sequence>
<dbReference type="EMBL" id="JAODUO010000300">
    <property type="protein sequence ID" value="KAK2183669.1"/>
    <property type="molecule type" value="Genomic_DNA"/>
</dbReference>
<comment type="caution">
    <text evidence="2">The sequence shown here is derived from an EMBL/GenBank/DDBJ whole genome shotgun (WGS) entry which is preliminary data.</text>
</comment>
<evidence type="ECO:0000313" key="3">
    <source>
        <dbReference type="Proteomes" id="UP001209878"/>
    </source>
</evidence>
<dbReference type="Proteomes" id="UP001209878">
    <property type="component" value="Unassembled WGS sequence"/>
</dbReference>
<reference evidence="2" key="1">
    <citation type="journal article" date="2023" name="Mol. Biol. Evol.">
        <title>Third-Generation Sequencing Reveals the Adaptive Role of the Epigenome in Three Deep-Sea Polychaetes.</title>
        <authorList>
            <person name="Perez M."/>
            <person name="Aroh O."/>
            <person name="Sun Y."/>
            <person name="Lan Y."/>
            <person name="Juniper S.K."/>
            <person name="Young C.R."/>
            <person name="Angers B."/>
            <person name="Qian P.Y."/>
        </authorList>
    </citation>
    <scope>NUCLEOTIDE SEQUENCE</scope>
    <source>
        <strain evidence="2">R07B-5</strain>
    </source>
</reference>
<evidence type="ECO:0000313" key="2">
    <source>
        <dbReference type="EMBL" id="KAK2183669.1"/>
    </source>
</evidence>
<organism evidence="2 3">
    <name type="scientific">Ridgeia piscesae</name>
    <name type="common">Tubeworm</name>
    <dbReference type="NCBI Taxonomy" id="27915"/>
    <lineage>
        <taxon>Eukaryota</taxon>
        <taxon>Metazoa</taxon>
        <taxon>Spiralia</taxon>
        <taxon>Lophotrochozoa</taxon>
        <taxon>Annelida</taxon>
        <taxon>Polychaeta</taxon>
        <taxon>Sedentaria</taxon>
        <taxon>Canalipalpata</taxon>
        <taxon>Sabellida</taxon>
        <taxon>Siboglinidae</taxon>
        <taxon>Ridgeia</taxon>
    </lineage>
</organism>
<feature type="region of interest" description="Disordered" evidence="1">
    <location>
        <begin position="94"/>
        <end position="183"/>
    </location>
</feature>
<feature type="compositionally biased region" description="Low complexity" evidence="1">
    <location>
        <begin position="111"/>
        <end position="135"/>
    </location>
</feature>
<name>A0AAD9NWG3_RIDPI</name>
<evidence type="ECO:0000256" key="1">
    <source>
        <dbReference type="SAM" id="MobiDB-lite"/>
    </source>
</evidence>
<gene>
    <name evidence="2" type="ORF">NP493_300g00015</name>
</gene>
<dbReference type="AlphaFoldDB" id="A0AAD9NWG3"/>
<keyword evidence="3" id="KW-1185">Reference proteome</keyword>